<dbReference type="Pfam" id="PF21738">
    <property type="entry name" value="DJR-like_dom"/>
    <property type="match status" value="1"/>
</dbReference>
<feature type="domain" description="Double jelly roll-like" evidence="1">
    <location>
        <begin position="85"/>
        <end position="381"/>
    </location>
</feature>
<name>A0A9N9SB61_PHACE</name>
<accession>A0A9N9SB61</accession>
<dbReference type="PANTHER" id="PTHR36159:SF1">
    <property type="entry name" value="RETROVIRUS-RELATED POL POLYPROTEIN FROM TRANSPOSON 412-LIKE PROTEIN"/>
    <property type="match status" value="1"/>
</dbReference>
<reference evidence="2" key="1">
    <citation type="submission" date="2022-01" db="EMBL/GenBank/DDBJ databases">
        <authorList>
            <person name="King R."/>
        </authorList>
    </citation>
    <scope>NUCLEOTIDE SEQUENCE</scope>
</reference>
<gene>
    <name evidence="2" type="ORF">PHAECO_LOCUS3654</name>
</gene>
<dbReference type="Proteomes" id="UP001153737">
    <property type="component" value="Chromosome 13"/>
</dbReference>
<evidence type="ECO:0000313" key="3">
    <source>
        <dbReference type="Proteomes" id="UP001153737"/>
    </source>
</evidence>
<evidence type="ECO:0000313" key="2">
    <source>
        <dbReference type="EMBL" id="CAG9815989.1"/>
    </source>
</evidence>
<sequence>MVAHTTSEKLKGSDEPILDHSLISLHKHTYKPNGSPYHKNLDKIRIPINFQDLIQDIAESFIYIEGKFTPTDPTTKFVIHQIMHCYEMEGEQVDVIRNPGITTTMKTMKSYGQTHMTSLQTTRWGLKQASQDVLDYHSHIFSGKLLLKYLMGFAEDYTEGILNVKQELILIIAHTFKNSYIEEVNADLEMSRIEWKIKHIIPEDRQKLKLLNRINRNNTAKVKLAHRIWDLYELSSLRDTVSYIWAMKTTNSLERSRYIIIGFQHTYDLNDRSNDVTKFNHADVYNIRLYLNSEVYLYGRWNLDCDKKLHSPAYYAYEQFQRNYYNKDMSEPMMTIEEFRDNPLFIIDCCHQPDAMKTSTVDIKVKFETRKTKFPENTRVYA</sequence>
<dbReference type="AlphaFoldDB" id="A0A9N9SB61"/>
<keyword evidence="3" id="KW-1185">Reference proteome</keyword>
<proteinExistence type="predicted"/>
<dbReference type="InterPro" id="IPR049512">
    <property type="entry name" value="DJR-like_dom"/>
</dbReference>
<reference evidence="2" key="2">
    <citation type="submission" date="2022-10" db="EMBL/GenBank/DDBJ databases">
        <authorList>
            <consortium name="ENA_rothamsted_submissions"/>
            <consortium name="culmorum"/>
            <person name="King R."/>
        </authorList>
    </citation>
    <scope>NUCLEOTIDE SEQUENCE</scope>
</reference>
<dbReference type="OrthoDB" id="6761856at2759"/>
<dbReference type="EMBL" id="OU896719">
    <property type="protein sequence ID" value="CAG9815989.1"/>
    <property type="molecule type" value="Genomic_DNA"/>
</dbReference>
<dbReference type="PANTHER" id="PTHR36159">
    <property type="entry name" value="PROTEIN CBG23766"/>
    <property type="match status" value="1"/>
</dbReference>
<organism evidence="2 3">
    <name type="scientific">Phaedon cochleariae</name>
    <name type="common">Mustard beetle</name>
    <dbReference type="NCBI Taxonomy" id="80249"/>
    <lineage>
        <taxon>Eukaryota</taxon>
        <taxon>Metazoa</taxon>
        <taxon>Ecdysozoa</taxon>
        <taxon>Arthropoda</taxon>
        <taxon>Hexapoda</taxon>
        <taxon>Insecta</taxon>
        <taxon>Pterygota</taxon>
        <taxon>Neoptera</taxon>
        <taxon>Endopterygota</taxon>
        <taxon>Coleoptera</taxon>
        <taxon>Polyphaga</taxon>
        <taxon>Cucujiformia</taxon>
        <taxon>Chrysomeloidea</taxon>
        <taxon>Chrysomelidae</taxon>
        <taxon>Chrysomelinae</taxon>
        <taxon>Chrysomelini</taxon>
        <taxon>Phaedon</taxon>
    </lineage>
</organism>
<protein>
    <recommendedName>
        <fullName evidence="1">Double jelly roll-like domain-containing protein</fullName>
    </recommendedName>
</protein>
<evidence type="ECO:0000259" key="1">
    <source>
        <dbReference type="Pfam" id="PF21738"/>
    </source>
</evidence>